<feature type="compositionally biased region" description="Basic residues" evidence="4">
    <location>
        <begin position="239"/>
        <end position="250"/>
    </location>
</feature>
<proteinExistence type="predicted"/>
<evidence type="ECO:0000256" key="2">
    <source>
        <dbReference type="ARBA" id="ARBA00022490"/>
    </source>
</evidence>
<dbReference type="GeneID" id="73469911"/>
<gene>
    <name evidence="5" type="ORF">J8A68_003110</name>
</gene>
<reference evidence="5 6" key="1">
    <citation type="journal article" date="2021" name="DNA Res.">
        <title>Genome analysis of Candida subhashii reveals its hybrid nature and dual mitochondrial genome conformations.</title>
        <authorList>
            <person name="Mixao V."/>
            <person name="Hegedusova E."/>
            <person name="Saus E."/>
            <person name="Pryszcz L.P."/>
            <person name="Cillingova A."/>
            <person name="Nosek J."/>
            <person name="Gabaldon T."/>
        </authorList>
    </citation>
    <scope>NUCLEOTIDE SEQUENCE [LARGE SCALE GENOMIC DNA]</scope>
    <source>
        <strain evidence="5 6">CBS 10753</strain>
    </source>
</reference>
<feature type="region of interest" description="Disordered" evidence="4">
    <location>
        <begin position="1"/>
        <end position="36"/>
    </location>
</feature>
<feature type="compositionally biased region" description="Polar residues" evidence="4">
    <location>
        <begin position="267"/>
        <end position="278"/>
    </location>
</feature>
<evidence type="ECO:0000256" key="1">
    <source>
        <dbReference type="ARBA" id="ARBA00004245"/>
    </source>
</evidence>
<evidence type="ECO:0008006" key="7">
    <source>
        <dbReference type="Google" id="ProtNLM"/>
    </source>
</evidence>
<keyword evidence="3" id="KW-0206">Cytoskeleton</keyword>
<dbReference type="RefSeq" id="XP_049263594.1">
    <property type="nucleotide sequence ID" value="XM_049406931.1"/>
</dbReference>
<comment type="subcellular location">
    <subcellularLocation>
        <location evidence="1">Cytoplasm</location>
        <location evidence="1">Cytoskeleton</location>
    </subcellularLocation>
</comment>
<comment type="caution">
    <text evidence="5">The sequence shown here is derived from an EMBL/GenBank/DDBJ whole genome shotgun (WGS) entry which is preliminary data.</text>
</comment>
<feature type="compositionally biased region" description="Polar residues" evidence="4">
    <location>
        <begin position="86"/>
        <end position="101"/>
    </location>
</feature>
<feature type="compositionally biased region" description="Polar residues" evidence="4">
    <location>
        <begin position="1235"/>
        <end position="1244"/>
    </location>
</feature>
<feature type="compositionally biased region" description="Polar residues" evidence="4">
    <location>
        <begin position="112"/>
        <end position="130"/>
    </location>
</feature>
<keyword evidence="2" id="KW-0963">Cytoplasm</keyword>
<feature type="compositionally biased region" description="Basic and acidic residues" evidence="4">
    <location>
        <begin position="102"/>
        <end position="111"/>
    </location>
</feature>
<evidence type="ECO:0000313" key="6">
    <source>
        <dbReference type="Proteomes" id="UP000694255"/>
    </source>
</evidence>
<feature type="compositionally biased region" description="Low complexity" evidence="4">
    <location>
        <begin position="217"/>
        <end position="237"/>
    </location>
</feature>
<protein>
    <recommendedName>
        <fullName evidence="7">GLC7-interacting protein 3</fullName>
    </recommendedName>
</protein>
<dbReference type="Proteomes" id="UP000694255">
    <property type="component" value="Unassembled WGS sequence"/>
</dbReference>
<feature type="compositionally biased region" description="Polar residues" evidence="4">
    <location>
        <begin position="189"/>
        <end position="213"/>
    </location>
</feature>
<feature type="compositionally biased region" description="Basic and acidic residues" evidence="4">
    <location>
        <begin position="68"/>
        <end position="85"/>
    </location>
</feature>
<keyword evidence="6" id="KW-1185">Reference proteome</keyword>
<feature type="region of interest" description="Disordered" evidence="4">
    <location>
        <begin position="1217"/>
        <end position="1252"/>
    </location>
</feature>
<evidence type="ECO:0000256" key="4">
    <source>
        <dbReference type="SAM" id="MobiDB-lite"/>
    </source>
</evidence>
<dbReference type="GO" id="GO:0005856">
    <property type="term" value="C:cytoskeleton"/>
    <property type="evidence" value="ECO:0007669"/>
    <property type="project" value="UniProtKB-SubCell"/>
</dbReference>
<dbReference type="PANTHER" id="PTHR24107">
    <property type="entry name" value="YNEIN REGULATORY COMPLEX SUBUNIT 5"/>
    <property type="match status" value="1"/>
</dbReference>
<feature type="region of interest" description="Disordered" evidence="4">
    <location>
        <begin position="188"/>
        <end position="301"/>
    </location>
</feature>
<name>A0A8J5UN03_9ASCO</name>
<feature type="region of interest" description="Disordered" evidence="4">
    <location>
        <begin position="51"/>
        <end position="166"/>
    </location>
</feature>
<organism evidence="5 6">
    <name type="scientific">[Candida] subhashii</name>
    <dbReference type="NCBI Taxonomy" id="561895"/>
    <lineage>
        <taxon>Eukaryota</taxon>
        <taxon>Fungi</taxon>
        <taxon>Dikarya</taxon>
        <taxon>Ascomycota</taxon>
        <taxon>Saccharomycotina</taxon>
        <taxon>Pichiomycetes</taxon>
        <taxon>Debaryomycetaceae</taxon>
        <taxon>Spathaspora</taxon>
    </lineage>
</organism>
<sequence>MVETKPPSKETINHGEQSKSPLPANNDKIETGVTNVDVDWLFRGKSKKLIKKMNSTSNRSENPVVPSKEAEKKDEDKETKPKSEEIISNESTKLDTNTQKDTTVKPEEKKATTPTSTMISPVATTKPTSSKLDKLKVGRSRSSSASAGTTKAESTNQSEKRRSSFNFITPSLTSDLVYNDHDAEMRSYMSGTGSAIPTPSQTSSPAVSRSNSGKRGLFSSLSSKFKSSSSTASTPASGQHHHHHHHHHVPHQPQKTLNPNLLGEGQTKPQGDLASTVNKPPAEIAIPTKRKNSLTPKSGSIPIFKESYLNKEETLSSSPSSSDGLRFFRRRSSNASSISSAPTVVTTRMILNKNPNREKVPIKCLDDVKLRRVNFAIDKLEFDPQQQIPSRRPRRGNVLIPQDIAAPIPRLCLGISVNEANKEAGSQGQLQQTQYTEREIAMAVEAQKRALAESNRHALEAHTQAMKIASEVATFKPSKFSIIKENESSYDTEDDIDMYTKASKKLAHDAAIDQPLHVHEQHFKDSSPESMQDAKGEITLEAIYTRCCHLREILPIPATLKQLKNKTAPLQVLKMLNPKPTLIDVLSFSDFIAITPINTVIFDNVTMTTEMFRHFLSSLCHNRALEKLSLRNVAIDETGWKILCKFLAKNKTIKKLDISQQRIKSDTKETCIRANMNWDLFIESIVLRGGIEELVINGCKLSDEIFEKLINNAVKQSTYRLGIAGIDLNVAKAEVVANWLTDKNSKCVGVDIASNDLSQGQLQPFIRAFNEGVENLVFFSVNGTQLSNIEEATQLIQSLINVKTLRFLDLSSLPQLFPGIITKLAKYLPQYPSLRRIHFDLNELSPKAIGSIATFLSKMPKLVHVSLLGNRNLTHTACFTIYSAVKSSHSIFALDLDYDLVSEDLSSRMAFYLMRNMDISLKPEYMPHARPDNEEEIMFDGSLLMETAEKLLSEFDSSQKEDRKIQQIIANTIVEKTRTLRKDIHATIDALFQKRNKGELSFDGKENLVRFCLLDASLEKLVHMFEEHDYSKLTPTTSRDQIIEENNSSATSMFRIPSITVDQMNLHESSRELLTTGPILSPHNSVAMNNTQNCYFESTATIDQNLLPHQVVVENSENGQSFPVDKLTGRPVLIRNSSQTSLHAKEQELEEGDFHRLGVFMQSRNDPEERKPNLPLLSALPSGPELRDAIINAKGIKNVTDLISKINDNRITIDNLIPPVKKEEDHDGEEDEGRTVSSNENGSVHSKEDVNPMVDEIYDKLLNDAQRAHLTK</sequence>
<feature type="compositionally biased region" description="Basic and acidic residues" evidence="4">
    <location>
        <begin position="1"/>
        <end position="17"/>
    </location>
</feature>
<evidence type="ECO:0000256" key="3">
    <source>
        <dbReference type="ARBA" id="ARBA00023212"/>
    </source>
</evidence>
<dbReference type="AlphaFoldDB" id="A0A8J5UN03"/>
<dbReference type="OrthoDB" id="8436363at2759"/>
<dbReference type="PANTHER" id="PTHR24107:SF30">
    <property type="entry name" value="GLC7-INTERACTING PROTEIN 3-RELATED"/>
    <property type="match status" value="1"/>
</dbReference>
<accession>A0A8J5UN03</accession>
<dbReference type="InterPro" id="IPR052410">
    <property type="entry name" value="DRC5"/>
</dbReference>
<feature type="compositionally biased region" description="Low complexity" evidence="4">
    <location>
        <begin position="140"/>
        <end position="150"/>
    </location>
</feature>
<evidence type="ECO:0000313" key="5">
    <source>
        <dbReference type="EMBL" id="KAG7663362.1"/>
    </source>
</evidence>
<dbReference type="EMBL" id="JAGSYN010000139">
    <property type="protein sequence ID" value="KAG7663362.1"/>
    <property type="molecule type" value="Genomic_DNA"/>
</dbReference>